<keyword evidence="1" id="KW-0732">Signal</keyword>
<dbReference type="RefSeq" id="WP_146835861.1">
    <property type="nucleotide sequence ID" value="NZ_CP042476.1"/>
</dbReference>
<proteinExistence type="predicted"/>
<keyword evidence="3" id="KW-1185">Reference proteome</keyword>
<evidence type="ECO:0000313" key="2">
    <source>
        <dbReference type="EMBL" id="QED38533.1"/>
    </source>
</evidence>
<feature type="chain" id="PRO_5022819691" evidence="1">
    <location>
        <begin position="23"/>
        <end position="96"/>
    </location>
</feature>
<name>A0A5B8YPH5_9FLAO</name>
<feature type="signal peptide" evidence="1">
    <location>
        <begin position="1"/>
        <end position="22"/>
    </location>
</feature>
<protein>
    <submittedName>
        <fullName evidence="2">Uncharacterized protein</fullName>
    </submittedName>
</protein>
<dbReference type="KEGG" id="anp:FK178_12760"/>
<dbReference type="Proteomes" id="UP000321954">
    <property type="component" value="Chromosome"/>
</dbReference>
<dbReference type="OrthoDB" id="839726at2"/>
<dbReference type="AlphaFoldDB" id="A0A5B8YPH5"/>
<reference evidence="2 3" key="1">
    <citation type="submission" date="2019-08" db="EMBL/GenBank/DDBJ databases">
        <title>Antarcticibacterium arcticum sp. nov., a bacterium isolated from marine sediment of the Canadian Beaufort Sea.</title>
        <authorList>
            <person name="Lee Y.M."/>
            <person name="Baek K."/>
            <person name="Lee D.-H."/>
            <person name="Shin S.C."/>
            <person name="Jin Y.K."/>
            <person name="Park Y."/>
        </authorList>
    </citation>
    <scope>NUCLEOTIDE SEQUENCE [LARGE SCALE GENOMIC DNA]</scope>
    <source>
        <strain evidence="2 3">PAMC 28998</strain>
    </source>
</reference>
<evidence type="ECO:0000256" key="1">
    <source>
        <dbReference type="SAM" id="SignalP"/>
    </source>
</evidence>
<sequence length="96" mass="10786">MKKTALFFLVLFAGFLATPTMITYVDENADISMAFTANEEENSSKTQLVFEYTFHESHPGNLGLHFLQEQSALIHYYNQAAGLVFLDVLSPPPKRA</sequence>
<dbReference type="EMBL" id="CP042476">
    <property type="protein sequence ID" value="QED38533.1"/>
    <property type="molecule type" value="Genomic_DNA"/>
</dbReference>
<gene>
    <name evidence="2" type="ORF">FK178_12760</name>
</gene>
<evidence type="ECO:0000313" key="3">
    <source>
        <dbReference type="Proteomes" id="UP000321954"/>
    </source>
</evidence>
<accession>A0A5B8YPH5</accession>
<organism evidence="2 3">
    <name type="scientific">Antarcticibacterium arcticum</name>
    <dbReference type="NCBI Taxonomy" id="2585771"/>
    <lineage>
        <taxon>Bacteria</taxon>
        <taxon>Pseudomonadati</taxon>
        <taxon>Bacteroidota</taxon>
        <taxon>Flavobacteriia</taxon>
        <taxon>Flavobacteriales</taxon>
        <taxon>Flavobacteriaceae</taxon>
        <taxon>Antarcticibacterium</taxon>
    </lineage>
</organism>